<evidence type="ECO:0000313" key="3">
    <source>
        <dbReference type="Proteomes" id="UP001311799"/>
    </source>
</evidence>
<protein>
    <submittedName>
        <fullName evidence="2">Uncharacterized protein</fullName>
    </submittedName>
</protein>
<evidence type="ECO:0000313" key="2">
    <source>
        <dbReference type="EMBL" id="KAK6590805.1"/>
    </source>
</evidence>
<dbReference type="AlphaFoldDB" id="A0AAV9Y1B0"/>
<dbReference type="EMBL" id="JAWDEY010000003">
    <property type="protein sequence ID" value="KAK6590805.1"/>
    <property type="molecule type" value="Genomic_DNA"/>
</dbReference>
<evidence type="ECO:0000256" key="1">
    <source>
        <dbReference type="SAM" id="Coils"/>
    </source>
</evidence>
<name>A0AAV9Y1B0_9CRYT</name>
<organism evidence="2 3">
    <name type="scientific">Cryptosporidium xiaoi</name>
    <dbReference type="NCBI Taxonomy" id="659607"/>
    <lineage>
        <taxon>Eukaryota</taxon>
        <taxon>Sar</taxon>
        <taxon>Alveolata</taxon>
        <taxon>Apicomplexa</taxon>
        <taxon>Conoidasida</taxon>
        <taxon>Coccidia</taxon>
        <taxon>Eucoccidiorida</taxon>
        <taxon>Eimeriorina</taxon>
        <taxon>Cryptosporidiidae</taxon>
        <taxon>Cryptosporidium</taxon>
    </lineage>
</organism>
<keyword evidence="3" id="KW-1185">Reference proteome</keyword>
<dbReference type="Proteomes" id="UP001311799">
    <property type="component" value="Unassembled WGS sequence"/>
</dbReference>
<accession>A0AAV9Y1B0</accession>
<keyword evidence="1" id="KW-0175">Coiled coil</keyword>
<proteinExistence type="predicted"/>
<gene>
    <name evidence="2" type="ORF">RS030_122022</name>
</gene>
<sequence>MNLKELEYEFTNFSNIGVNSFGENITHKHVVNTSLIEDELNSNIDYHYKTPHIEKYKYDGNKREIEDINVISVADNEKNRFIWSEIGQIVHSNRKPEYSLSSILRRTNLLGEDECDNIENKNIKYDNGVNNVENFEVNGSKNLVESNKYLNNNSKTPELLQVTDIIKNVHREEIKIYLDEIFFLRSQIINMSNNNNNNMTHDESYKINVGVNTFDKNELSLNKLIPVIIKCVNTNKLALENVIKIEIIKDYILNDKEKNEYITKIENLNVEIQRQLEQRNEQYASVSHEYLKQKSLLIKEIENSKKEKEKINNLQEQIKKLNETLYKKEDLLSIELDRIKKETTIMHGKFTQLDCILTTTDTILSEINDYLINHKNNVECIRLFDYVKSLILKFYGENNEIESKVCKNILELCSSIENILTNCIKLVQKQKNTKLCNNYTQTNNLQEININIKQQKLKSIFIQSICSNNDSNDIEAPINVNNSFTCNYNNNYYLKPSIIDSKHNSDTDRTFYSERTLDYSSNVTSTRLRNEINVLKNQLGASKQKYKLKELENERLLQEISYLKNKLVRNKAYYSHNKMYINDEYGGENIFINSADVKSEYKNYYTALGKNNNYSRRYESPKLKKIVSCDNNWDEIFHVIQQLKDS</sequence>
<feature type="coiled-coil region" evidence="1">
    <location>
        <begin position="258"/>
        <end position="331"/>
    </location>
</feature>
<comment type="caution">
    <text evidence="2">The sequence shown here is derived from an EMBL/GenBank/DDBJ whole genome shotgun (WGS) entry which is preliminary data.</text>
</comment>
<reference evidence="2 3" key="1">
    <citation type="submission" date="2023-10" db="EMBL/GenBank/DDBJ databases">
        <title>Comparative genomics analysis reveals potential genetic determinants of host preference in Cryptosporidium xiaoi.</title>
        <authorList>
            <person name="Xiao L."/>
            <person name="Li J."/>
        </authorList>
    </citation>
    <scope>NUCLEOTIDE SEQUENCE [LARGE SCALE GENOMIC DNA]</scope>
    <source>
        <strain evidence="2 3">52996</strain>
    </source>
</reference>
<feature type="coiled-coil region" evidence="1">
    <location>
        <begin position="525"/>
        <end position="566"/>
    </location>
</feature>